<reference evidence="1 2" key="1">
    <citation type="submission" date="2019-03" db="EMBL/GenBank/DDBJ databases">
        <title>Flavobacterium LB-D12 sp. nov., isolated from arctic soil.</title>
        <authorList>
            <person name="Chaudhary D.K."/>
        </authorList>
    </citation>
    <scope>NUCLEOTIDE SEQUENCE [LARGE SCALE GENOMIC DNA]</scope>
    <source>
        <strain evidence="1 2">LB-D12</strain>
    </source>
</reference>
<gene>
    <name evidence="1" type="ORF">E0F91_03335</name>
</gene>
<dbReference type="RefSeq" id="WP_132064930.1">
    <property type="nucleotide sequence ID" value="NZ_SMFN01000002.1"/>
</dbReference>
<dbReference type="AlphaFoldDB" id="A0A4R5D250"/>
<name>A0A4R5D250_9FLAO</name>
<evidence type="ECO:0000313" key="2">
    <source>
        <dbReference type="Proteomes" id="UP000294644"/>
    </source>
</evidence>
<dbReference type="InterPro" id="IPR021352">
    <property type="entry name" value="DUF2971"/>
</dbReference>
<proteinExistence type="predicted"/>
<protein>
    <submittedName>
        <fullName evidence="1">DUF2971 domain-containing protein</fullName>
    </submittedName>
</protein>
<dbReference type="Pfam" id="PF11185">
    <property type="entry name" value="DUF2971"/>
    <property type="match status" value="1"/>
</dbReference>
<keyword evidence="2" id="KW-1185">Reference proteome</keyword>
<dbReference type="EMBL" id="SMFN01000002">
    <property type="protein sequence ID" value="TDE07339.1"/>
    <property type="molecule type" value="Genomic_DNA"/>
</dbReference>
<dbReference type="OrthoDB" id="3034312at2"/>
<evidence type="ECO:0000313" key="1">
    <source>
        <dbReference type="EMBL" id="TDE07339.1"/>
    </source>
</evidence>
<comment type="caution">
    <text evidence="1">The sequence shown here is derived from an EMBL/GenBank/DDBJ whole genome shotgun (WGS) entry which is preliminary data.</text>
</comment>
<accession>A0A4R5D250</accession>
<sequence>MSKKSNQIEKELNEFLEGKLPNKLYHYTNLNGLKGILENSEIWLSNMYFLNDKNEFELGLRFVVEQLEAYKGGFSVLKPTKYFIEALEKAIDFIKEKDSPYILSMTTNNDLLSQWRGYTNNGVGVNIGFSNRFFEENKLKVYKCIYEVEKQKEIINHILTQSIFMFIRVADSQGIFKDSEEIELSKYDKAVSAAGQYFIDRTMFFCSLIKDKSFVEEDEWRLLLFDEKSEINFLNKGNYFRPYQKIKIDNLNDSINEVMMGPNSEKELCHLSLKMLFNKYKIEIKKLNQSKIPYRN</sequence>
<organism evidence="1 2">
    <name type="scientific">Flavobacterium sandaracinum</name>
    <dbReference type="NCBI Taxonomy" id="2541733"/>
    <lineage>
        <taxon>Bacteria</taxon>
        <taxon>Pseudomonadati</taxon>
        <taxon>Bacteroidota</taxon>
        <taxon>Flavobacteriia</taxon>
        <taxon>Flavobacteriales</taxon>
        <taxon>Flavobacteriaceae</taxon>
        <taxon>Flavobacterium</taxon>
    </lineage>
</organism>
<dbReference type="Proteomes" id="UP000294644">
    <property type="component" value="Unassembled WGS sequence"/>
</dbReference>